<dbReference type="EMBL" id="UYJE01007766">
    <property type="protein sequence ID" value="VDI57720.1"/>
    <property type="molecule type" value="Genomic_DNA"/>
</dbReference>
<evidence type="ECO:0000313" key="2">
    <source>
        <dbReference type="EMBL" id="VDI57720.1"/>
    </source>
</evidence>
<feature type="compositionally biased region" description="Low complexity" evidence="1">
    <location>
        <begin position="86"/>
        <end position="96"/>
    </location>
</feature>
<sequence>MLPTCYQLCVEKDTMWADIAGGGSGNPGKGEAQSQNVKAVLLKDKLYIDNDVFDPLKHEQFIKESTVAFPSGASSGNSKTKGAVGSNDNDPDPNSSMNAKED</sequence>
<comment type="caution">
    <text evidence="2">The sequence shown here is derived from an EMBL/GenBank/DDBJ whole genome shotgun (WGS) entry which is preliminary data.</text>
</comment>
<dbReference type="AlphaFoldDB" id="A0A8B6G2G0"/>
<evidence type="ECO:0000313" key="3">
    <source>
        <dbReference type="Proteomes" id="UP000596742"/>
    </source>
</evidence>
<evidence type="ECO:0000256" key="1">
    <source>
        <dbReference type="SAM" id="MobiDB-lite"/>
    </source>
</evidence>
<protein>
    <submittedName>
        <fullName evidence="2">Uncharacterized protein</fullName>
    </submittedName>
</protein>
<feature type="region of interest" description="Disordered" evidence="1">
    <location>
        <begin position="66"/>
        <end position="102"/>
    </location>
</feature>
<reference evidence="2" key="1">
    <citation type="submission" date="2018-11" db="EMBL/GenBank/DDBJ databases">
        <authorList>
            <person name="Alioto T."/>
            <person name="Alioto T."/>
        </authorList>
    </citation>
    <scope>NUCLEOTIDE SEQUENCE</scope>
</reference>
<dbReference type="OrthoDB" id="6079384at2759"/>
<organism evidence="2 3">
    <name type="scientific">Mytilus galloprovincialis</name>
    <name type="common">Mediterranean mussel</name>
    <dbReference type="NCBI Taxonomy" id="29158"/>
    <lineage>
        <taxon>Eukaryota</taxon>
        <taxon>Metazoa</taxon>
        <taxon>Spiralia</taxon>
        <taxon>Lophotrochozoa</taxon>
        <taxon>Mollusca</taxon>
        <taxon>Bivalvia</taxon>
        <taxon>Autobranchia</taxon>
        <taxon>Pteriomorphia</taxon>
        <taxon>Mytilida</taxon>
        <taxon>Mytiloidea</taxon>
        <taxon>Mytilidae</taxon>
        <taxon>Mytilinae</taxon>
        <taxon>Mytilus</taxon>
    </lineage>
</organism>
<accession>A0A8B6G2G0</accession>
<proteinExistence type="predicted"/>
<name>A0A8B6G2G0_MYTGA</name>
<gene>
    <name evidence="2" type="ORF">MGAL_10B056150</name>
</gene>
<dbReference type="Proteomes" id="UP000596742">
    <property type="component" value="Unassembled WGS sequence"/>
</dbReference>
<keyword evidence="3" id="KW-1185">Reference proteome</keyword>